<name>A0A2P7NY12_9PROT</name>
<keyword evidence="2" id="KW-1185">Reference proteome</keyword>
<protein>
    <submittedName>
        <fullName evidence="1">Transcriptional regulator</fullName>
    </submittedName>
</protein>
<reference evidence="1 2" key="1">
    <citation type="submission" date="2018-03" db="EMBL/GenBank/DDBJ databases">
        <title>Draft genome of Nitrosomonas supralitoralis APG5.</title>
        <authorList>
            <person name="Urakawa H."/>
            <person name="Lopez J.V."/>
        </authorList>
    </citation>
    <scope>NUCLEOTIDE SEQUENCE [LARGE SCALE GENOMIC DNA]</scope>
    <source>
        <strain evidence="1 2">APG5</strain>
    </source>
</reference>
<proteinExistence type="predicted"/>
<gene>
    <name evidence="1" type="ORF">C7H79_03015</name>
</gene>
<dbReference type="InterPro" id="IPR002187">
    <property type="entry name" value="N-reg_PII"/>
</dbReference>
<evidence type="ECO:0000313" key="1">
    <source>
        <dbReference type="EMBL" id="PSJ18358.1"/>
    </source>
</evidence>
<dbReference type="OrthoDB" id="281081at2"/>
<dbReference type="InterPro" id="IPR011322">
    <property type="entry name" value="N-reg_PII-like_a/b"/>
</dbReference>
<dbReference type="AlphaFoldDB" id="A0A2P7NY12"/>
<dbReference type="InterPro" id="IPR015867">
    <property type="entry name" value="N-reg_PII/ATP_PRibTrfase_C"/>
</dbReference>
<dbReference type="GO" id="GO:0030234">
    <property type="term" value="F:enzyme regulator activity"/>
    <property type="evidence" value="ECO:0007669"/>
    <property type="project" value="InterPro"/>
</dbReference>
<dbReference type="GO" id="GO:0006808">
    <property type="term" value="P:regulation of nitrogen utilization"/>
    <property type="evidence" value="ECO:0007669"/>
    <property type="project" value="InterPro"/>
</dbReference>
<comment type="caution">
    <text evidence="1">The sequence shown here is derived from an EMBL/GenBank/DDBJ whole genome shotgun (WGS) entry which is preliminary data.</text>
</comment>
<dbReference type="EMBL" id="PXXU01000006">
    <property type="protein sequence ID" value="PSJ18358.1"/>
    <property type="molecule type" value="Genomic_DNA"/>
</dbReference>
<accession>A0A2P7NY12</accession>
<sequence>MNDLIVMKRFEIVVKLEHHDPLTELLKRSGILGYTVMKSAGGLGAPGIRNPDDLLLPDENTVTVFICNEDLAQKMLDELRPAMKDFGGICLITDCHAQTHSNYQGRTLQISE</sequence>
<dbReference type="Gene3D" id="3.30.70.120">
    <property type="match status" value="1"/>
</dbReference>
<evidence type="ECO:0000313" key="2">
    <source>
        <dbReference type="Proteomes" id="UP000241912"/>
    </source>
</evidence>
<organism evidence="1 2">
    <name type="scientific">Nitrosomonas supralitoralis</name>
    <dbReference type="NCBI Taxonomy" id="2116706"/>
    <lineage>
        <taxon>Bacteria</taxon>
        <taxon>Pseudomonadati</taxon>
        <taxon>Pseudomonadota</taxon>
        <taxon>Betaproteobacteria</taxon>
        <taxon>Nitrosomonadales</taxon>
        <taxon>Nitrosomonadaceae</taxon>
        <taxon>Nitrosomonas</taxon>
    </lineage>
</organism>
<dbReference type="RefSeq" id="WP_106705819.1">
    <property type="nucleotide sequence ID" value="NZ_PXXU01000006.1"/>
</dbReference>
<dbReference type="SUPFAM" id="SSF54913">
    <property type="entry name" value="GlnB-like"/>
    <property type="match status" value="1"/>
</dbReference>
<dbReference type="Pfam" id="PF00543">
    <property type="entry name" value="P-II"/>
    <property type="match status" value="1"/>
</dbReference>
<dbReference type="Proteomes" id="UP000241912">
    <property type="component" value="Unassembled WGS sequence"/>
</dbReference>